<dbReference type="InterPro" id="IPR005135">
    <property type="entry name" value="Endo/exonuclease/phosphatase"/>
</dbReference>
<keyword evidence="3" id="KW-1185">Reference proteome</keyword>
<dbReference type="Proteomes" id="UP001634007">
    <property type="component" value="Unassembled WGS sequence"/>
</dbReference>
<proteinExistence type="predicted"/>
<dbReference type="Gene3D" id="3.60.10.10">
    <property type="entry name" value="Endonuclease/exonuclease/phosphatase"/>
    <property type="match status" value="1"/>
</dbReference>
<dbReference type="SUPFAM" id="SSF56219">
    <property type="entry name" value="DNase I-like"/>
    <property type="match status" value="1"/>
</dbReference>
<sequence>MNFGVWNIRGLGNPVKQAEIRNFVRSNKLCCVGIVETKISAAAFAPVSSVVLPGWSWANNYSHSHKGRIWVGWNPREVDFLINALSAQAIHGRLIWLASGKALFLSVIYAKHCFTSRQPLWEDLIQSSGILSSVPWVIAGDFNAIRDPSDRIGGSNAWIPAFDEFRDCLVQAGLDDLRFTGYRFTWATSSGPNRKQRKIDRVLVNGCWNSEFSFSEALFLAPGISDHTPMVIKVMPIPRASKPFKFFNFWMSHPDFDRMVSEVWDSPFHGSPMYILCAKLRLLKCKLK</sequence>
<dbReference type="AlphaFoldDB" id="A0ABD3LUN2"/>
<accession>A0ABD3LUN2</accession>
<evidence type="ECO:0000313" key="3">
    <source>
        <dbReference type="Proteomes" id="UP001634007"/>
    </source>
</evidence>
<dbReference type="Pfam" id="PF03372">
    <property type="entry name" value="Exo_endo_phos"/>
    <property type="match status" value="1"/>
</dbReference>
<gene>
    <name evidence="2" type="ORF">ACJRO7_001366</name>
</gene>
<dbReference type="PANTHER" id="PTHR33710">
    <property type="entry name" value="BNAC02G09200D PROTEIN"/>
    <property type="match status" value="1"/>
</dbReference>
<evidence type="ECO:0000313" key="2">
    <source>
        <dbReference type="EMBL" id="KAL3754106.1"/>
    </source>
</evidence>
<dbReference type="InterPro" id="IPR036691">
    <property type="entry name" value="Endo/exonu/phosph_ase_sf"/>
</dbReference>
<comment type="caution">
    <text evidence="2">The sequence shown here is derived from an EMBL/GenBank/DDBJ whole genome shotgun (WGS) entry which is preliminary data.</text>
</comment>
<dbReference type="PANTHER" id="PTHR33710:SF71">
    <property type="entry name" value="ENDONUCLEASE_EXONUCLEASE_PHOSPHATASE DOMAIN-CONTAINING PROTEIN"/>
    <property type="match status" value="1"/>
</dbReference>
<name>A0ABD3LUN2_EUCGL</name>
<dbReference type="EMBL" id="JBJKBG010000001">
    <property type="protein sequence ID" value="KAL3754106.1"/>
    <property type="molecule type" value="Genomic_DNA"/>
</dbReference>
<organism evidence="2 3">
    <name type="scientific">Eucalyptus globulus</name>
    <name type="common">Tasmanian blue gum</name>
    <dbReference type="NCBI Taxonomy" id="34317"/>
    <lineage>
        <taxon>Eukaryota</taxon>
        <taxon>Viridiplantae</taxon>
        <taxon>Streptophyta</taxon>
        <taxon>Embryophyta</taxon>
        <taxon>Tracheophyta</taxon>
        <taxon>Spermatophyta</taxon>
        <taxon>Magnoliopsida</taxon>
        <taxon>eudicotyledons</taxon>
        <taxon>Gunneridae</taxon>
        <taxon>Pentapetalae</taxon>
        <taxon>rosids</taxon>
        <taxon>malvids</taxon>
        <taxon>Myrtales</taxon>
        <taxon>Myrtaceae</taxon>
        <taxon>Myrtoideae</taxon>
        <taxon>Eucalypteae</taxon>
        <taxon>Eucalyptus</taxon>
    </lineage>
</organism>
<feature type="domain" description="Endonuclease/exonuclease/phosphatase" evidence="1">
    <location>
        <begin position="6"/>
        <end position="227"/>
    </location>
</feature>
<reference evidence="2 3" key="1">
    <citation type="submission" date="2024-11" db="EMBL/GenBank/DDBJ databases">
        <title>Chromosome-level genome assembly of Eucalyptus globulus Labill. provides insights into its genome evolution.</title>
        <authorList>
            <person name="Li X."/>
        </authorList>
    </citation>
    <scope>NUCLEOTIDE SEQUENCE [LARGE SCALE GENOMIC DNA]</scope>
    <source>
        <strain evidence="2">CL2024</strain>
        <tissue evidence="2">Fresh tender leaves</tissue>
    </source>
</reference>
<protein>
    <recommendedName>
        <fullName evidence="1">Endonuclease/exonuclease/phosphatase domain-containing protein</fullName>
    </recommendedName>
</protein>
<evidence type="ECO:0000259" key="1">
    <source>
        <dbReference type="Pfam" id="PF03372"/>
    </source>
</evidence>